<dbReference type="EMBL" id="JADGJD010001315">
    <property type="protein sequence ID" value="KAJ3044047.1"/>
    <property type="molecule type" value="Genomic_DNA"/>
</dbReference>
<keyword evidence="9" id="KW-1185">Reference proteome</keyword>
<dbReference type="SMART" id="SM00385">
    <property type="entry name" value="CYCLIN"/>
    <property type="match status" value="2"/>
</dbReference>
<comment type="caution">
    <text evidence="8">The sequence shown here is derived from an EMBL/GenBank/DDBJ whole genome shotgun (WGS) entry which is preliminary data.</text>
</comment>
<evidence type="ECO:0008006" key="10">
    <source>
        <dbReference type="Google" id="ProtNLM"/>
    </source>
</evidence>
<evidence type="ECO:0000256" key="1">
    <source>
        <dbReference type="ARBA" id="ARBA00008742"/>
    </source>
</evidence>
<evidence type="ECO:0000313" key="8">
    <source>
        <dbReference type="EMBL" id="KAJ3044047.1"/>
    </source>
</evidence>
<organism evidence="8 9">
    <name type="scientific">Rhizophlyctis rosea</name>
    <dbReference type="NCBI Taxonomy" id="64517"/>
    <lineage>
        <taxon>Eukaryota</taxon>
        <taxon>Fungi</taxon>
        <taxon>Fungi incertae sedis</taxon>
        <taxon>Chytridiomycota</taxon>
        <taxon>Chytridiomycota incertae sedis</taxon>
        <taxon>Chytridiomycetes</taxon>
        <taxon>Rhizophlyctidales</taxon>
        <taxon>Rhizophlyctidaceae</taxon>
        <taxon>Rhizophlyctis</taxon>
    </lineage>
</organism>
<dbReference type="Pfam" id="PF00134">
    <property type="entry name" value="Cyclin_N"/>
    <property type="match status" value="1"/>
</dbReference>
<dbReference type="CDD" id="cd20537">
    <property type="entry name" value="CYCLIN_CCNO-like_rpt2"/>
    <property type="match status" value="1"/>
</dbReference>
<dbReference type="PANTHER" id="PTHR10177">
    <property type="entry name" value="CYCLINS"/>
    <property type="match status" value="1"/>
</dbReference>
<dbReference type="PROSITE" id="PS00292">
    <property type="entry name" value="CYCLINS"/>
    <property type="match status" value="1"/>
</dbReference>
<dbReference type="InterPro" id="IPR036915">
    <property type="entry name" value="Cyclin-like_sf"/>
</dbReference>
<keyword evidence="4" id="KW-0131">Cell cycle</keyword>
<dbReference type="InterPro" id="IPR013763">
    <property type="entry name" value="Cyclin-like_dom"/>
</dbReference>
<dbReference type="InterPro" id="IPR004367">
    <property type="entry name" value="Cyclin_C-dom"/>
</dbReference>
<protein>
    <recommendedName>
        <fullName evidence="10">Cyclin N-terminal domain-containing protein</fullName>
    </recommendedName>
</protein>
<feature type="domain" description="Cyclin-like" evidence="6">
    <location>
        <begin position="130"/>
        <end position="231"/>
    </location>
</feature>
<proteinExistence type="inferred from homology"/>
<dbReference type="Proteomes" id="UP001212841">
    <property type="component" value="Unassembled WGS sequence"/>
</dbReference>
<evidence type="ECO:0000256" key="3">
    <source>
        <dbReference type="ARBA" id="ARBA00023127"/>
    </source>
</evidence>
<feature type="domain" description="Cyclin-like" evidence="6">
    <location>
        <begin position="31"/>
        <end position="117"/>
    </location>
</feature>
<dbReference type="AlphaFoldDB" id="A0AAD5S5Z5"/>
<dbReference type="InterPro" id="IPR006671">
    <property type="entry name" value="Cyclin_N"/>
</dbReference>
<dbReference type="GO" id="GO:0051726">
    <property type="term" value="P:regulation of cell cycle"/>
    <property type="evidence" value="ECO:0007669"/>
    <property type="project" value="UniProtKB-ARBA"/>
</dbReference>
<accession>A0AAD5S5Z5</accession>
<name>A0AAD5S5Z5_9FUNG</name>
<feature type="domain" description="Cyclin C-terminal" evidence="7">
    <location>
        <begin position="126"/>
        <end position="231"/>
    </location>
</feature>
<reference evidence="8" key="1">
    <citation type="submission" date="2020-05" db="EMBL/GenBank/DDBJ databases">
        <title>Phylogenomic resolution of chytrid fungi.</title>
        <authorList>
            <person name="Stajich J.E."/>
            <person name="Amses K."/>
            <person name="Simmons R."/>
            <person name="Seto K."/>
            <person name="Myers J."/>
            <person name="Bonds A."/>
            <person name="Quandt C.A."/>
            <person name="Barry K."/>
            <person name="Liu P."/>
            <person name="Grigoriev I."/>
            <person name="Longcore J.E."/>
            <person name="James T.Y."/>
        </authorList>
    </citation>
    <scope>NUCLEOTIDE SEQUENCE</scope>
    <source>
        <strain evidence="8">JEL0318</strain>
    </source>
</reference>
<dbReference type="SMART" id="SM01332">
    <property type="entry name" value="Cyclin_C"/>
    <property type="match status" value="1"/>
</dbReference>
<evidence type="ECO:0000256" key="2">
    <source>
        <dbReference type="ARBA" id="ARBA00022618"/>
    </source>
</evidence>
<dbReference type="GO" id="GO:0051301">
    <property type="term" value="P:cell division"/>
    <property type="evidence" value="ECO:0007669"/>
    <property type="project" value="UniProtKB-KW"/>
</dbReference>
<dbReference type="FunFam" id="1.10.472.10:FF:000010">
    <property type="entry name" value="G1/S-specific cyclin Cln1"/>
    <property type="match status" value="1"/>
</dbReference>
<dbReference type="Gene3D" id="1.10.472.10">
    <property type="entry name" value="Cyclin-like"/>
    <property type="match status" value="2"/>
</dbReference>
<sequence>MRELEEKTLPSPHLMSIQTDINWKMRKTLILWLIDVHREYRLRQETLYLTINILDRVCSKRAFARYQFQLLGITSLWVAAKYEENHGKVPSLKALCFVCCDTYRERDFLAMEKVILKEIQFELGHPTPEAFLKANCRFLKSIEEDGRCLARYIMENTLVHRRFLGVRPSLIATASLMLAERILGRNGWFYDDPKLIDCMAQMADCMRQPPNQLFIKYADTSLLSVSRLAQTWTEIHTRPMNPYDPNTGLLTPPKEISLQNLLPFKETKPPTFTLLQASSAPLQPSHITAATGTTGAPPSVSANAAAAAAAAEALSSLHFWDLHAGRGMGQHFSLPSMIRAVWE</sequence>
<evidence type="ECO:0000313" key="9">
    <source>
        <dbReference type="Proteomes" id="UP001212841"/>
    </source>
</evidence>
<dbReference type="Pfam" id="PF02984">
    <property type="entry name" value="Cyclin_C"/>
    <property type="match status" value="1"/>
</dbReference>
<dbReference type="GO" id="GO:0019887">
    <property type="term" value="F:protein kinase regulator activity"/>
    <property type="evidence" value="ECO:0007669"/>
    <property type="project" value="UniProtKB-ARBA"/>
</dbReference>
<gene>
    <name evidence="8" type="ORF">HK097_001582</name>
</gene>
<evidence type="ECO:0000259" key="7">
    <source>
        <dbReference type="SMART" id="SM01332"/>
    </source>
</evidence>
<dbReference type="SUPFAM" id="SSF47954">
    <property type="entry name" value="Cyclin-like"/>
    <property type="match status" value="2"/>
</dbReference>
<keyword evidence="3 5" id="KW-0195">Cyclin</keyword>
<keyword evidence="2" id="KW-0132">Cell division</keyword>
<evidence type="ECO:0000259" key="6">
    <source>
        <dbReference type="SMART" id="SM00385"/>
    </source>
</evidence>
<dbReference type="InterPro" id="IPR048258">
    <property type="entry name" value="Cyclins_cyclin-box"/>
</dbReference>
<evidence type="ECO:0000256" key="4">
    <source>
        <dbReference type="ARBA" id="ARBA00023306"/>
    </source>
</evidence>
<dbReference type="InterPro" id="IPR039361">
    <property type="entry name" value="Cyclin"/>
</dbReference>
<evidence type="ECO:0000256" key="5">
    <source>
        <dbReference type="RuleBase" id="RU000383"/>
    </source>
</evidence>
<comment type="similarity">
    <text evidence="1 5">Belongs to the cyclin family.</text>
</comment>